<proteinExistence type="predicted"/>
<dbReference type="EMBL" id="LNYB01000085">
    <property type="protein sequence ID" value="KTC94831.1"/>
    <property type="molecule type" value="Genomic_DNA"/>
</dbReference>
<name>A0A0W0TGS6_9GAMM</name>
<evidence type="ECO:0000313" key="3">
    <source>
        <dbReference type="EMBL" id="SPX60371.1"/>
    </source>
</evidence>
<keyword evidence="1" id="KW-0677">Repeat</keyword>
<evidence type="ECO:0000256" key="1">
    <source>
        <dbReference type="ARBA" id="ARBA00022737"/>
    </source>
</evidence>
<accession>A0A0W0TGS6</accession>
<organism evidence="2 4">
    <name type="scientific">Legionella feeleii</name>
    <dbReference type="NCBI Taxonomy" id="453"/>
    <lineage>
        <taxon>Bacteria</taxon>
        <taxon>Pseudomonadati</taxon>
        <taxon>Pseudomonadota</taxon>
        <taxon>Gammaproteobacteria</taxon>
        <taxon>Legionellales</taxon>
        <taxon>Legionellaceae</taxon>
        <taxon>Legionella</taxon>
    </lineage>
</organism>
<evidence type="ECO:0000313" key="2">
    <source>
        <dbReference type="EMBL" id="KTC94831.1"/>
    </source>
</evidence>
<evidence type="ECO:0000313" key="5">
    <source>
        <dbReference type="Proteomes" id="UP000251942"/>
    </source>
</evidence>
<dbReference type="Gene3D" id="3.80.10.10">
    <property type="entry name" value="Ribonuclease Inhibitor"/>
    <property type="match status" value="1"/>
</dbReference>
<keyword evidence="4" id="KW-1185">Reference proteome</keyword>
<dbReference type="AlphaFoldDB" id="A0A0W0TGS6"/>
<sequence>MPSEQGSIERIKKALEEAKGPSLRLSYLSPRLDSFGADLIGKFLKSNTTVTDLNLYGNSFNSASTLMLVKGLRRNTALIKLDLGSNKFKDPFVLATLAEAVNSHPNLVLLELGESEMGGNATFLLSRLETRLSSKPLTLVLNVFVRANTGCIEREN</sequence>
<dbReference type="PANTHER" id="PTHR24111">
    <property type="entry name" value="LEUCINE-RICH REPEAT-CONTAINING PROTEIN 34"/>
    <property type="match status" value="1"/>
</dbReference>
<dbReference type="SUPFAM" id="SSF52047">
    <property type="entry name" value="RNI-like"/>
    <property type="match status" value="1"/>
</dbReference>
<dbReference type="InterPro" id="IPR032675">
    <property type="entry name" value="LRR_dom_sf"/>
</dbReference>
<reference evidence="2 4" key="1">
    <citation type="submission" date="2015-11" db="EMBL/GenBank/DDBJ databases">
        <title>Genomic analysis of 38 Legionella species identifies large and diverse effector repertoires.</title>
        <authorList>
            <person name="Burstein D."/>
            <person name="Amaro F."/>
            <person name="Zusman T."/>
            <person name="Lifshitz Z."/>
            <person name="Cohen O."/>
            <person name="Gilbert J.A."/>
            <person name="Pupko T."/>
            <person name="Shuman H.A."/>
            <person name="Segal G."/>
        </authorList>
    </citation>
    <scope>NUCLEOTIDE SEQUENCE [LARGE SCALE GENOMIC DNA]</scope>
    <source>
        <strain evidence="2 4">WO-44C</strain>
    </source>
</reference>
<dbReference type="Proteomes" id="UP000054698">
    <property type="component" value="Unassembled WGS sequence"/>
</dbReference>
<dbReference type="Proteomes" id="UP000251942">
    <property type="component" value="Unassembled WGS sequence"/>
</dbReference>
<dbReference type="EMBL" id="UASS01000009">
    <property type="protein sequence ID" value="SPX60371.1"/>
    <property type="molecule type" value="Genomic_DNA"/>
</dbReference>
<dbReference type="PATRIC" id="fig|453.4.peg.2734"/>
<gene>
    <name evidence="2" type="ORF">Lfee_2495</name>
    <name evidence="3" type="ORF">NCTC12022_01095</name>
</gene>
<dbReference type="RefSeq" id="WP_058447352.1">
    <property type="nucleotide sequence ID" value="NZ_CAAAHT010000020.1"/>
</dbReference>
<protein>
    <submittedName>
        <fullName evidence="3">Ran GTPase-activating protein (RanGAP) involved in mRNA processing and transport</fullName>
    </submittedName>
</protein>
<dbReference type="PANTHER" id="PTHR24111:SF0">
    <property type="entry name" value="LEUCINE-RICH REPEAT-CONTAINING PROTEIN"/>
    <property type="match status" value="1"/>
</dbReference>
<reference evidence="3 5" key="2">
    <citation type="submission" date="2018-06" db="EMBL/GenBank/DDBJ databases">
        <authorList>
            <consortium name="Pathogen Informatics"/>
            <person name="Doyle S."/>
        </authorList>
    </citation>
    <scope>NUCLEOTIDE SEQUENCE [LARGE SCALE GENOMIC DNA]</scope>
    <source>
        <strain evidence="3 5">NCTC12022</strain>
    </source>
</reference>
<dbReference type="InterPro" id="IPR052201">
    <property type="entry name" value="LRR-containing_regulator"/>
</dbReference>
<evidence type="ECO:0000313" key="4">
    <source>
        <dbReference type="Proteomes" id="UP000054698"/>
    </source>
</evidence>